<dbReference type="GeneID" id="19197964"/>
<dbReference type="EMBL" id="AMGX01000045">
    <property type="protein sequence ID" value="EXJ53505.1"/>
    <property type="molecule type" value="Genomic_DNA"/>
</dbReference>
<dbReference type="HOGENOM" id="CLU_2867498_0_0_1"/>
<comment type="caution">
    <text evidence="1">The sequence shown here is derived from an EMBL/GenBank/DDBJ whole genome shotgun (WGS) entry which is preliminary data.</text>
</comment>
<dbReference type="Proteomes" id="UP000019471">
    <property type="component" value="Unassembled WGS sequence"/>
</dbReference>
<proteinExistence type="predicted"/>
<dbReference type="AlphaFoldDB" id="W9VKF6"/>
<sequence>MMENKHLFDARDDEGLHNNRCHVAEMIAYLRTPLIEFQRRSTKTTLVFDEQGELEIASVVDQDV</sequence>
<gene>
    <name evidence="1" type="ORF">A1O5_13281</name>
</gene>
<evidence type="ECO:0000313" key="2">
    <source>
        <dbReference type="Proteomes" id="UP000019471"/>
    </source>
</evidence>
<dbReference type="OrthoDB" id="5979581at2759"/>
<dbReference type="RefSeq" id="XP_007752037.1">
    <property type="nucleotide sequence ID" value="XM_007753847.1"/>
</dbReference>
<protein>
    <submittedName>
        <fullName evidence="1">Uncharacterized protein</fullName>
    </submittedName>
</protein>
<organism evidence="1 2">
    <name type="scientific">Cladophialophora psammophila CBS 110553</name>
    <dbReference type="NCBI Taxonomy" id="1182543"/>
    <lineage>
        <taxon>Eukaryota</taxon>
        <taxon>Fungi</taxon>
        <taxon>Dikarya</taxon>
        <taxon>Ascomycota</taxon>
        <taxon>Pezizomycotina</taxon>
        <taxon>Eurotiomycetes</taxon>
        <taxon>Chaetothyriomycetidae</taxon>
        <taxon>Chaetothyriales</taxon>
        <taxon>Herpotrichiellaceae</taxon>
        <taxon>Cladophialophora</taxon>
    </lineage>
</organism>
<keyword evidence="2" id="KW-1185">Reference proteome</keyword>
<accession>W9VKF6</accession>
<dbReference type="Gene3D" id="1.10.510.10">
    <property type="entry name" value="Transferase(Phosphotransferase) domain 1"/>
    <property type="match status" value="1"/>
</dbReference>
<evidence type="ECO:0000313" key="1">
    <source>
        <dbReference type="EMBL" id="EXJ53505.1"/>
    </source>
</evidence>
<name>W9VKF6_9EURO</name>
<reference evidence="1 2" key="1">
    <citation type="submission" date="2013-03" db="EMBL/GenBank/DDBJ databases">
        <title>The Genome Sequence of Cladophialophora psammophila CBS 110553.</title>
        <authorList>
            <consortium name="The Broad Institute Genomics Platform"/>
            <person name="Cuomo C."/>
            <person name="de Hoog S."/>
            <person name="Gorbushina A."/>
            <person name="Walker B."/>
            <person name="Young S.K."/>
            <person name="Zeng Q."/>
            <person name="Gargeya S."/>
            <person name="Fitzgerald M."/>
            <person name="Haas B."/>
            <person name="Abouelleil A."/>
            <person name="Allen A.W."/>
            <person name="Alvarado L."/>
            <person name="Arachchi H.M."/>
            <person name="Berlin A.M."/>
            <person name="Chapman S.B."/>
            <person name="Gainer-Dewar J."/>
            <person name="Goldberg J."/>
            <person name="Griggs A."/>
            <person name="Gujja S."/>
            <person name="Hansen M."/>
            <person name="Howarth C."/>
            <person name="Imamovic A."/>
            <person name="Ireland A."/>
            <person name="Larimer J."/>
            <person name="McCowan C."/>
            <person name="Murphy C."/>
            <person name="Pearson M."/>
            <person name="Poon T.W."/>
            <person name="Priest M."/>
            <person name="Roberts A."/>
            <person name="Saif S."/>
            <person name="Shea T."/>
            <person name="Sisk P."/>
            <person name="Sykes S."/>
            <person name="Wortman J."/>
            <person name="Nusbaum C."/>
            <person name="Birren B."/>
        </authorList>
    </citation>
    <scope>NUCLEOTIDE SEQUENCE [LARGE SCALE GENOMIC DNA]</scope>
    <source>
        <strain evidence="1 2">CBS 110553</strain>
    </source>
</reference>